<keyword evidence="3" id="KW-1185">Reference proteome</keyword>
<evidence type="ECO:0000256" key="1">
    <source>
        <dbReference type="SAM" id="MobiDB-lite"/>
    </source>
</evidence>
<dbReference type="RefSeq" id="WP_170037880.1">
    <property type="nucleotide sequence ID" value="NZ_JABDTL010000002.1"/>
</dbReference>
<evidence type="ECO:0008006" key="4">
    <source>
        <dbReference type="Google" id="ProtNLM"/>
    </source>
</evidence>
<protein>
    <recommendedName>
        <fullName evidence="4">LysM domain-containing protein</fullName>
    </recommendedName>
</protein>
<gene>
    <name evidence="2" type="ORF">HNQ61_000923</name>
</gene>
<dbReference type="Proteomes" id="UP000582837">
    <property type="component" value="Unassembled WGS sequence"/>
</dbReference>
<dbReference type="AlphaFoldDB" id="A0A841GUW6"/>
<comment type="caution">
    <text evidence="2">The sequence shown here is derived from an EMBL/GenBank/DDBJ whole genome shotgun (WGS) entry which is preliminary data.</text>
</comment>
<organism evidence="2 3">
    <name type="scientific">Longimicrobium terrae</name>
    <dbReference type="NCBI Taxonomy" id="1639882"/>
    <lineage>
        <taxon>Bacteria</taxon>
        <taxon>Pseudomonadati</taxon>
        <taxon>Gemmatimonadota</taxon>
        <taxon>Longimicrobiia</taxon>
        <taxon>Longimicrobiales</taxon>
        <taxon>Longimicrobiaceae</taxon>
        <taxon>Longimicrobium</taxon>
    </lineage>
</organism>
<accession>A0A841GUW6</accession>
<sequence length="99" mass="11393">MFDSTSRYAAIETRVHQTTGPGGEPREVRHLRRRFLPAEEGETLLEHAVTEGDRLDNVTARYLGDPLQFWRIADANAVLRPDELTDEPGRRIRVTLPRR</sequence>
<dbReference type="EMBL" id="JACHIA010000002">
    <property type="protein sequence ID" value="MBB6069308.1"/>
    <property type="molecule type" value="Genomic_DNA"/>
</dbReference>
<name>A0A841GUW6_9BACT</name>
<feature type="region of interest" description="Disordered" evidence="1">
    <location>
        <begin position="1"/>
        <end position="26"/>
    </location>
</feature>
<reference evidence="2 3" key="1">
    <citation type="submission" date="2020-08" db="EMBL/GenBank/DDBJ databases">
        <title>Genomic Encyclopedia of Type Strains, Phase IV (KMG-IV): sequencing the most valuable type-strain genomes for metagenomic binning, comparative biology and taxonomic classification.</title>
        <authorList>
            <person name="Goeker M."/>
        </authorList>
    </citation>
    <scope>NUCLEOTIDE SEQUENCE [LARGE SCALE GENOMIC DNA]</scope>
    <source>
        <strain evidence="2 3">DSM 29007</strain>
    </source>
</reference>
<evidence type="ECO:0000313" key="3">
    <source>
        <dbReference type="Proteomes" id="UP000582837"/>
    </source>
</evidence>
<proteinExistence type="predicted"/>
<evidence type="ECO:0000313" key="2">
    <source>
        <dbReference type="EMBL" id="MBB6069308.1"/>
    </source>
</evidence>